<dbReference type="InterPro" id="IPR015919">
    <property type="entry name" value="Cadherin-like_sf"/>
</dbReference>
<proteinExistence type="predicted"/>
<keyword evidence="2" id="KW-0677">Repeat</keyword>
<evidence type="ECO:0000313" key="9">
    <source>
        <dbReference type="Proteomes" id="UP001595841"/>
    </source>
</evidence>
<evidence type="ECO:0000256" key="5">
    <source>
        <dbReference type="SAM" id="SignalP"/>
    </source>
</evidence>
<dbReference type="Pfam" id="PF17963">
    <property type="entry name" value="Big_9"/>
    <property type="match status" value="1"/>
</dbReference>
<dbReference type="Pfam" id="PF03382">
    <property type="entry name" value="DUF285"/>
    <property type="match status" value="1"/>
</dbReference>
<dbReference type="Gene3D" id="2.60.40.60">
    <property type="entry name" value="Cadherins"/>
    <property type="match status" value="2"/>
</dbReference>
<dbReference type="PROSITE" id="PS51257">
    <property type="entry name" value="PROKAR_LIPOPROTEIN"/>
    <property type="match status" value="1"/>
</dbReference>
<gene>
    <name evidence="8" type="ORF">ACFOWS_07530</name>
</gene>
<dbReference type="CDD" id="cd11304">
    <property type="entry name" value="Cadherin_repeat"/>
    <property type="match status" value="2"/>
</dbReference>
<keyword evidence="3" id="KW-0106">Calcium</keyword>
<protein>
    <submittedName>
        <fullName evidence="8">BspA family leucine-rich repeat surface protein</fullName>
    </submittedName>
</protein>
<evidence type="ECO:0000256" key="3">
    <source>
        <dbReference type="ARBA" id="ARBA00022837"/>
    </source>
</evidence>
<dbReference type="PANTHER" id="PTHR24027:SF438">
    <property type="entry name" value="CADHERIN 23"/>
    <property type="match status" value="1"/>
</dbReference>
<dbReference type="Proteomes" id="UP001595841">
    <property type="component" value="Unassembled WGS sequence"/>
</dbReference>
<evidence type="ECO:0000259" key="7">
    <source>
        <dbReference type="PROSITE" id="PS50268"/>
    </source>
</evidence>
<accession>A0ABV8PIX2</accession>
<dbReference type="NCBIfam" id="TIGR02167">
    <property type="entry name" value="Liste_lipo_26"/>
    <property type="match status" value="1"/>
</dbReference>
<evidence type="ECO:0000256" key="2">
    <source>
        <dbReference type="ARBA" id="ARBA00022737"/>
    </source>
</evidence>
<comment type="subcellular location">
    <subcellularLocation>
        <location evidence="1">Membrane</location>
    </subcellularLocation>
</comment>
<feature type="signal peptide" evidence="5">
    <location>
        <begin position="1"/>
        <end position="21"/>
    </location>
</feature>
<sequence>MRFKKLLVLALFVLGFMISCSKEDNGLNKGAPEIENQTFTSPEAITHTDVIGTITATDPNGDALKFKLGTDPSGLFEVSESGQISLKEWQNLNYEVSKEHSFNVTATDGSGVYYGIITVVVTDSENEAPIMIKQTFRPLEDIMDTDIIGVVAITDVDPITISLLNNDNDLFEINQTGEVKLAQGKSLDYERRTEHKIEIGVTDGVYKVAKEMIIAVKDLWEPGDLILDWESFTTTWATESDFEKVVITLDQKLKYDFRIDWGDGTLETITESQDLEHIYAKAGTYVVSMKGQIPSLKVLSSTSLLNIDQWGTNPWLAVSFNDCPNLASTAVDKPNLSQTESTARMFYNCPQFNGDVSKWDVSNVTNMEAMFYNATAFDQNLGDWNIGEVTNIKDLLSQTGLSEANYEATLIGWSNLADELEDKIDGLDFGDVSGLTYCNEEAISARENLISNHGWTITGDTQQCE</sequence>
<keyword evidence="5" id="KW-0732">Signal</keyword>
<dbReference type="InterPro" id="IPR000601">
    <property type="entry name" value="PKD_dom"/>
</dbReference>
<dbReference type="InterPro" id="IPR002126">
    <property type="entry name" value="Cadherin-like_dom"/>
</dbReference>
<reference evidence="9" key="1">
    <citation type="journal article" date="2019" name="Int. J. Syst. Evol. Microbiol.">
        <title>The Global Catalogue of Microorganisms (GCM) 10K type strain sequencing project: providing services to taxonomists for standard genome sequencing and annotation.</title>
        <authorList>
            <consortium name="The Broad Institute Genomics Platform"/>
            <consortium name="The Broad Institute Genome Sequencing Center for Infectious Disease"/>
            <person name="Wu L."/>
            <person name="Ma J."/>
        </authorList>
    </citation>
    <scope>NUCLEOTIDE SEQUENCE [LARGE SCALE GENOMIC DNA]</scope>
    <source>
        <strain evidence="9">CGMCC 1.15774</strain>
    </source>
</reference>
<evidence type="ECO:0000256" key="4">
    <source>
        <dbReference type="ARBA" id="ARBA00023136"/>
    </source>
</evidence>
<dbReference type="SUPFAM" id="SSF49313">
    <property type="entry name" value="Cadherin-like"/>
    <property type="match status" value="2"/>
</dbReference>
<dbReference type="SUPFAM" id="SSF49299">
    <property type="entry name" value="PKD domain"/>
    <property type="match status" value="1"/>
</dbReference>
<name>A0ABV8PIX2_9FLAO</name>
<dbReference type="EMBL" id="JBHSCL010000004">
    <property type="protein sequence ID" value="MFC4219978.1"/>
    <property type="molecule type" value="Genomic_DNA"/>
</dbReference>
<feature type="chain" id="PRO_5045219936" evidence="5">
    <location>
        <begin position="22"/>
        <end position="465"/>
    </location>
</feature>
<dbReference type="InterPro" id="IPR013783">
    <property type="entry name" value="Ig-like_fold"/>
</dbReference>
<dbReference type="InterPro" id="IPR005046">
    <property type="entry name" value="DUF285"/>
</dbReference>
<dbReference type="PROSITE" id="PS50268">
    <property type="entry name" value="CADHERIN_2"/>
    <property type="match status" value="1"/>
</dbReference>
<keyword evidence="9" id="KW-1185">Reference proteome</keyword>
<evidence type="ECO:0000259" key="6">
    <source>
        <dbReference type="PROSITE" id="PS50093"/>
    </source>
</evidence>
<dbReference type="InterPro" id="IPR035986">
    <property type="entry name" value="PKD_dom_sf"/>
</dbReference>
<dbReference type="PANTHER" id="PTHR24027">
    <property type="entry name" value="CADHERIN-23"/>
    <property type="match status" value="1"/>
</dbReference>
<dbReference type="PROSITE" id="PS50093">
    <property type="entry name" value="PKD"/>
    <property type="match status" value="1"/>
</dbReference>
<evidence type="ECO:0000256" key="1">
    <source>
        <dbReference type="ARBA" id="ARBA00004370"/>
    </source>
</evidence>
<dbReference type="SMART" id="SM00112">
    <property type="entry name" value="CA"/>
    <property type="match status" value="2"/>
</dbReference>
<dbReference type="Gene3D" id="2.60.40.10">
    <property type="entry name" value="Immunoglobulins"/>
    <property type="match status" value="1"/>
</dbReference>
<feature type="domain" description="PKD" evidence="6">
    <location>
        <begin position="257"/>
        <end position="289"/>
    </location>
</feature>
<evidence type="ECO:0000313" key="8">
    <source>
        <dbReference type="EMBL" id="MFC4219978.1"/>
    </source>
</evidence>
<comment type="caution">
    <text evidence="8">The sequence shown here is derived from an EMBL/GenBank/DDBJ whole genome shotgun (WGS) entry which is preliminary data.</text>
</comment>
<dbReference type="RefSeq" id="WP_379763318.1">
    <property type="nucleotide sequence ID" value="NZ_JBHSCL010000004.1"/>
</dbReference>
<organism evidence="8 9">
    <name type="scientific">Flagellimonas marina</name>
    <dbReference type="NCBI Taxonomy" id="1775168"/>
    <lineage>
        <taxon>Bacteria</taxon>
        <taxon>Pseudomonadati</taxon>
        <taxon>Bacteroidota</taxon>
        <taxon>Flavobacteriia</taxon>
        <taxon>Flavobacteriales</taxon>
        <taxon>Flavobacteriaceae</taxon>
        <taxon>Flagellimonas</taxon>
    </lineage>
</organism>
<dbReference type="InterPro" id="IPR039808">
    <property type="entry name" value="Cadherin"/>
</dbReference>
<feature type="domain" description="Cadherin" evidence="7">
    <location>
        <begin position="33"/>
        <end position="131"/>
    </location>
</feature>
<dbReference type="InterPro" id="IPR011889">
    <property type="entry name" value="Liste_lipo_26"/>
</dbReference>
<keyword evidence="4" id="KW-0472">Membrane</keyword>